<dbReference type="RefSeq" id="WP_141275326.1">
    <property type="nucleotide sequence ID" value="NZ_BJMM01000007.1"/>
</dbReference>
<evidence type="ECO:0000313" key="2">
    <source>
        <dbReference type="EMBL" id="GEB49609.1"/>
    </source>
</evidence>
<evidence type="ECO:0000313" key="3">
    <source>
        <dbReference type="Proteomes" id="UP000319210"/>
    </source>
</evidence>
<feature type="transmembrane region" description="Helical" evidence="1">
    <location>
        <begin position="21"/>
        <end position="44"/>
    </location>
</feature>
<dbReference type="Proteomes" id="UP000319210">
    <property type="component" value="Unassembled WGS sequence"/>
</dbReference>
<organism evidence="2 3">
    <name type="scientific">Streptomyces cacaoi</name>
    <dbReference type="NCBI Taxonomy" id="1898"/>
    <lineage>
        <taxon>Bacteria</taxon>
        <taxon>Bacillati</taxon>
        <taxon>Actinomycetota</taxon>
        <taxon>Actinomycetes</taxon>
        <taxon>Kitasatosporales</taxon>
        <taxon>Streptomycetaceae</taxon>
        <taxon>Streptomyces</taxon>
    </lineage>
</organism>
<evidence type="ECO:0000256" key="1">
    <source>
        <dbReference type="SAM" id="Phobius"/>
    </source>
</evidence>
<accession>A0A4Y3QXC1</accession>
<name>A0A4Y3QXC1_STRCI</name>
<sequence length="65" mass="6749">MFVRSAFSMCSAPPARSVRRSVLGALNVLGVLGALGALDVLGVVGSFGSFGGLGVRRITMQVRWP</sequence>
<keyword evidence="1" id="KW-1133">Transmembrane helix</keyword>
<dbReference type="EMBL" id="BJMM01000007">
    <property type="protein sequence ID" value="GEB49609.1"/>
    <property type="molecule type" value="Genomic_DNA"/>
</dbReference>
<proteinExistence type="predicted"/>
<reference evidence="2 3" key="1">
    <citation type="submission" date="2019-06" db="EMBL/GenBank/DDBJ databases">
        <title>Whole genome shotgun sequence of Streptomyces cacaoi subsp. cacaoi NBRC 12748.</title>
        <authorList>
            <person name="Hosoyama A."/>
            <person name="Uohara A."/>
            <person name="Ohji S."/>
            <person name="Ichikawa N."/>
        </authorList>
    </citation>
    <scope>NUCLEOTIDE SEQUENCE [LARGE SCALE GENOMIC DNA]</scope>
    <source>
        <strain evidence="2 3">NBRC 12748</strain>
    </source>
</reference>
<comment type="caution">
    <text evidence="2">The sequence shown here is derived from an EMBL/GenBank/DDBJ whole genome shotgun (WGS) entry which is preliminary data.</text>
</comment>
<keyword evidence="1" id="KW-0812">Transmembrane</keyword>
<keyword evidence="1" id="KW-0472">Membrane</keyword>
<gene>
    <name evidence="2" type="ORF">SCA03_21600</name>
</gene>
<keyword evidence="3" id="KW-1185">Reference proteome</keyword>
<dbReference type="AlphaFoldDB" id="A0A4Y3QXC1"/>
<protein>
    <submittedName>
        <fullName evidence="2">Uncharacterized protein</fullName>
    </submittedName>
</protein>